<dbReference type="InterPro" id="IPR018501">
    <property type="entry name" value="DDT_dom"/>
</dbReference>
<evidence type="ECO:0000313" key="13">
    <source>
        <dbReference type="Proteomes" id="UP001412067"/>
    </source>
</evidence>
<comment type="subcellular location">
    <subcellularLocation>
        <location evidence="2">Cytoplasm</location>
    </subcellularLocation>
    <subcellularLocation>
        <location evidence="1">Nucleus</location>
    </subcellularLocation>
</comment>
<accession>A0ABR2MLM5</accession>
<comment type="caution">
    <text evidence="12">The sequence shown here is derived from an EMBL/GenBank/DDBJ whole genome shotgun (WGS) entry which is preliminary data.</text>
</comment>
<evidence type="ECO:0000256" key="6">
    <source>
        <dbReference type="ARBA" id="ARBA00022843"/>
    </source>
</evidence>
<dbReference type="Proteomes" id="UP001412067">
    <property type="component" value="Unassembled WGS sequence"/>
</dbReference>
<dbReference type="EMBL" id="JBBWWR010000006">
    <property type="protein sequence ID" value="KAK8964878.1"/>
    <property type="molecule type" value="Genomic_DNA"/>
</dbReference>
<dbReference type="SMART" id="SM00571">
    <property type="entry name" value="DDT"/>
    <property type="match status" value="1"/>
</dbReference>
<feature type="compositionally biased region" description="Basic and acidic residues" evidence="10">
    <location>
        <begin position="179"/>
        <end position="188"/>
    </location>
</feature>
<evidence type="ECO:0000313" key="12">
    <source>
        <dbReference type="EMBL" id="KAK8964878.1"/>
    </source>
</evidence>
<keyword evidence="8" id="KW-0804">Transcription</keyword>
<keyword evidence="6" id="KW-0832">Ubl conjugation</keyword>
<keyword evidence="7" id="KW-0805">Transcription regulation</keyword>
<evidence type="ECO:0000256" key="1">
    <source>
        <dbReference type="ARBA" id="ARBA00004123"/>
    </source>
</evidence>
<dbReference type="PANTHER" id="PTHR31169:SF8">
    <property type="entry name" value="ZINC-FINGER DOMAIN OF MONOAMINE-OXIDASE A REPRESSOR R1 PROTEIN"/>
    <property type="match status" value="1"/>
</dbReference>
<keyword evidence="5" id="KW-0597">Phosphoprotein</keyword>
<evidence type="ECO:0000256" key="8">
    <source>
        <dbReference type="ARBA" id="ARBA00023163"/>
    </source>
</evidence>
<evidence type="ECO:0000256" key="9">
    <source>
        <dbReference type="ARBA" id="ARBA00023242"/>
    </source>
</evidence>
<evidence type="ECO:0000256" key="4">
    <source>
        <dbReference type="ARBA" id="ARBA00022499"/>
    </source>
</evidence>
<keyword evidence="9" id="KW-0539">Nucleus</keyword>
<feature type="region of interest" description="Disordered" evidence="10">
    <location>
        <begin position="147"/>
        <end position="188"/>
    </location>
</feature>
<keyword evidence="3" id="KW-0963">Cytoplasm</keyword>
<dbReference type="InterPro" id="IPR018866">
    <property type="entry name" value="Znf-4CXXC_R1"/>
</dbReference>
<dbReference type="PROSITE" id="PS50827">
    <property type="entry name" value="DDT"/>
    <property type="match status" value="1"/>
</dbReference>
<dbReference type="InterPro" id="IPR040221">
    <property type="entry name" value="CDCA7/CDA7L"/>
</dbReference>
<proteinExistence type="predicted"/>
<feature type="compositionally biased region" description="Basic and acidic residues" evidence="10">
    <location>
        <begin position="13"/>
        <end position="22"/>
    </location>
</feature>
<evidence type="ECO:0000256" key="2">
    <source>
        <dbReference type="ARBA" id="ARBA00004496"/>
    </source>
</evidence>
<name>A0ABR2MLM5_9ASPA</name>
<keyword evidence="13" id="KW-1185">Reference proteome</keyword>
<dbReference type="Pfam" id="PF10497">
    <property type="entry name" value="zf-4CXXC_R1"/>
    <property type="match status" value="1"/>
</dbReference>
<evidence type="ECO:0000259" key="11">
    <source>
        <dbReference type="PROSITE" id="PS50827"/>
    </source>
</evidence>
<feature type="compositionally biased region" description="Low complexity" evidence="10">
    <location>
        <begin position="149"/>
        <end position="172"/>
    </location>
</feature>
<evidence type="ECO:0000256" key="3">
    <source>
        <dbReference type="ARBA" id="ARBA00022490"/>
    </source>
</evidence>
<protein>
    <recommendedName>
        <fullName evidence="11">DDT domain-containing protein</fullName>
    </recommendedName>
</protein>
<evidence type="ECO:0000256" key="10">
    <source>
        <dbReference type="SAM" id="MobiDB-lite"/>
    </source>
</evidence>
<feature type="domain" description="DDT" evidence="11">
    <location>
        <begin position="305"/>
        <end position="372"/>
    </location>
</feature>
<evidence type="ECO:0000256" key="7">
    <source>
        <dbReference type="ARBA" id="ARBA00023015"/>
    </source>
</evidence>
<dbReference type="PANTHER" id="PTHR31169">
    <property type="entry name" value="OS05G0300700 PROTEIN"/>
    <property type="match status" value="1"/>
</dbReference>
<reference evidence="12 13" key="1">
    <citation type="journal article" date="2022" name="Nat. Plants">
        <title>Genomes of leafy and leafless Platanthera orchids illuminate the evolution of mycoheterotrophy.</title>
        <authorList>
            <person name="Li M.H."/>
            <person name="Liu K.W."/>
            <person name="Li Z."/>
            <person name="Lu H.C."/>
            <person name="Ye Q.L."/>
            <person name="Zhang D."/>
            <person name="Wang J.Y."/>
            <person name="Li Y.F."/>
            <person name="Zhong Z.M."/>
            <person name="Liu X."/>
            <person name="Yu X."/>
            <person name="Liu D.K."/>
            <person name="Tu X.D."/>
            <person name="Liu B."/>
            <person name="Hao Y."/>
            <person name="Liao X.Y."/>
            <person name="Jiang Y.T."/>
            <person name="Sun W.H."/>
            <person name="Chen J."/>
            <person name="Chen Y.Q."/>
            <person name="Ai Y."/>
            <person name="Zhai J.W."/>
            <person name="Wu S.S."/>
            <person name="Zhou Z."/>
            <person name="Hsiao Y.Y."/>
            <person name="Wu W.L."/>
            <person name="Chen Y.Y."/>
            <person name="Lin Y.F."/>
            <person name="Hsu J.L."/>
            <person name="Li C.Y."/>
            <person name="Wang Z.W."/>
            <person name="Zhao X."/>
            <person name="Zhong W.Y."/>
            <person name="Ma X.K."/>
            <person name="Ma L."/>
            <person name="Huang J."/>
            <person name="Chen G.Z."/>
            <person name="Huang M.Z."/>
            <person name="Huang L."/>
            <person name="Peng D.H."/>
            <person name="Luo Y.B."/>
            <person name="Zou S.Q."/>
            <person name="Chen S.P."/>
            <person name="Lan S."/>
            <person name="Tsai W.C."/>
            <person name="Van de Peer Y."/>
            <person name="Liu Z.J."/>
        </authorList>
    </citation>
    <scope>NUCLEOTIDE SEQUENCE [LARGE SCALE GENOMIC DNA]</scope>
    <source>
        <strain evidence="12">Lor288</strain>
    </source>
</reference>
<keyword evidence="4" id="KW-1017">Isopeptide bond</keyword>
<evidence type="ECO:0000256" key="5">
    <source>
        <dbReference type="ARBA" id="ARBA00022553"/>
    </source>
</evidence>
<gene>
    <name evidence="12" type="ORF">KSP40_PGU003391</name>
</gene>
<feature type="region of interest" description="Disordered" evidence="10">
    <location>
        <begin position="1"/>
        <end position="42"/>
    </location>
</feature>
<sequence>MAVPSSLSAADGGKVEKTRSHESVSSPAKRSKNPGVRVHGGRIYDPQNGRTCHQCRQKTMDFAASCKGTKREKPCPINFCHKCLLNRYGEKAEEVSALDVWSCPKCRGLCNCSFCMKKKGEVPTGILVHHAKLTGFSSVHELLNHATAPKKSPAPKAVQPTSSPKKSSAPKKGIGQTKRSRDKENCKVEENGAVIIGADGVKEKSLFEEKQDKKPSKRLKQMTIGTECEKVEVKKKLQVKSPENGLPAQKDNDESLKDITMDKTMEKPPLSKGMSSNIIKEHIKEEVVRPQGKPLTLVAGVELLGKDVGPALQFLEFCNVFSKVFDIKKGEPEAIIRELVRGFRSQRRCRVTSAIIQFQIRLLSFILEDIGEESSLEAKGENSWLKALGKCLHDDKHFSMELPLDFVNDYSGYNNLNSSRKLRILLFLCDEVLGTEVLRKFIDEENAKFAEEEKDRREHIIAAKKKERLIKQTLKDDFAKAMLSTQGDAQLSISEHENFISKLRFETDKAHQEMLQSIELLPKSKQALDAIRSSPLFIEKDGSIFWRLKSYDGSSSIILQDIENWNTITPVDKWLIFDKEEQPIVDKYLSSLRSQKAREYKEHLKNALKGAAGFQEDSLDNPKSSDCLVEAN</sequence>
<organism evidence="12 13">
    <name type="scientific">Platanthera guangdongensis</name>
    <dbReference type="NCBI Taxonomy" id="2320717"/>
    <lineage>
        <taxon>Eukaryota</taxon>
        <taxon>Viridiplantae</taxon>
        <taxon>Streptophyta</taxon>
        <taxon>Embryophyta</taxon>
        <taxon>Tracheophyta</taxon>
        <taxon>Spermatophyta</taxon>
        <taxon>Magnoliopsida</taxon>
        <taxon>Liliopsida</taxon>
        <taxon>Asparagales</taxon>
        <taxon>Orchidaceae</taxon>
        <taxon>Orchidoideae</taxon>
        <taxon>Orchideae</taxon>
        <taxon>Orchidinae</taxon>
        <taxon>Platanthera</taxon>
    </lineage>
</organism>